<keyword evidence="1 3" id="KW-0807">Transducer</keyword>
<dbReference type="GO" id="GO:0007165">
    <property type="term" value="P:signal transduction"/>
    <property type="evidence" value="ECO:0007669"/>
    <property type="project" value="UniProtKB-KW"/>
</dbReference>
<keyword evidence="4" id="KW-0472">Membrane</keyword>
<evidence type="ECO:0000313" key="7">
    <source>
        <dbReference type="EMBL" id="GGZ32781.1"/>
    </source>
</evidence>
<evidence type="ECO:0000313" key="8">
    <source>
        <dbReference type="Proteomes" id="UP000662572"/>
    </source>
</evidence>
<dbReference type="PANTHER" id="PTHR32089">
    <property type="entry name" value="METHYL-ACCEPTING CHEMOTAXIS PROTEIN MCPB"/>
    <property type="match status" value="1"/>
</dbReference>
<dbReference type="Pfam" id="PF00672">
    <property type="entry name" value="HAMP"/>
    <property type="match status" value="1"/>
</dbReference>
<dbReference type="InterPro" id="IPR004090">
    <property type="entry name" value="Chemotax_Me-accpt_rcpt"/>
</dbReference>
<feature type="domain" description="Methyl-accepting transducer" evidence="5">
    <location>
        <begin position="298"/>
        <end position="541"/>
    </location>
</feature>
<organism evidence="7 8">
    <name type="scientific">Asticcacaulis endophyticus</name>
    <dbReference type="NCBI Taxonomy" id="1395890"/>
    <lineage>
        <taxon>Bacteria</taxon>
        <taxon>Pseudomonadati</taxon>
        <taxon>Pseudomonadota</taxon>
        <taxon>Alphaproteobacteria</taxon>
        <taxon>Caulobacterales</taxon>
        <taxon>Caulobacteraceae</taxon>
        <taxon>Asticcacaulis</taxon>
    </lineage>
</organism>
<evidence type="ECO:0000259" key="6">
    <source>
        <dbReference type="PROSITE" id="PS50885"/>
    </source>
</evidence>
<evidence type="ECO:0000259" key="5">
    <source>
        <dbReference type="PROSITE" id="PS50111"/>
    </source>
</evidence>
<feature type="domain" description="HAMP" evidence="6">
    <location>
        <begin position="211"/>
        <end position="264"/>
    </location>
</feature>
<evidence type="ECO:0000256" key="2">
    <source>
        <dbReference type="ARBA" id="ARBA00029447"/>
    </source>
</evidence>
<dbReference type="PANTHER" id="PTHR32089:SF112">
    <property type="entry name" value="LYSOZYME-LIKE PROTEIN-RELATED"/>
    <property type="match status" value="1"/>
</dbReference>
<dbReference type="Gene3D" id="6.10.340.10">
    <property type="match status" value="1"/>
</dbReference>
<gene>
    <name evidence="7" type="ORF">GCM10011273_18790</name>
</gene>
<dbReference type="PRINTS" id="PR00260">
    <property type="entry name" value="CHEMTRNSDUCR"/>
</dbReference>
<dbReference type="Proteomes" id="UP000662572">
    <property type="component" value="Unassembled WGS sequence"/>
</dbReference>
<dbReference type="InterPro" id="IPR004089">
    <property type="entry name" value="MCPsignal_dom"/>
</dbReference>
<name>A0A918Q5K5_9CAUL</name>
<keyword evidence="8" id="KW-1185">Reference proteome</keyword>
<dbReference type="SUPFAM" id="SSF58104">
    <property type="entry name" value="Methyl-accepting chemotaxis protein (MCP) signaling domain"/>
    <property type="match status" value="1"/>
</dbReference>
<dbReference type="RefSeq" id="WP_189486206.1">
    <property type="nucleotide sequence ID" value="NZ_BMZB01000002.1"/>
</dbReference>
<dbReference type="GO" id="GO:0004888">
    <property type="term" value="F:transmembrane signaling receptor activity"/>
    <property type="evidence" value="ECO:0007669"/>
    <property type="project" value="InterPro"/>
</dbReference>
<dbReference type="InterPro" id="IPR003660">
    <property type="entry name" value="HAMP_dom"/>
</dbReference>
<keyword evidence="4" id="KW-0812">Transmembrane</keyword>
<dbReference type="GO" id="GO:0016020">
    <property type="term" value="C:membrane"/>
    <property type="evidence" value="ECO:0007669"/>
    <property type="project" value="InterPro"/>
</dbReference>
<protein>
    <submittedName>
        <fullName evidence="7">Methyl-accepting chemotaxis protein</fullName>
    </submittedName>
</protein>
<feature type="transmembrane region" description="Helical" evidence="4">
    <location>
        <begin position="12"/>
        <end position="32"/>
    </location>
</feature>
<dbReference type="Gene3D" id="1.10.287.950">
    <property type="entry name" value="Methyl-accepting chemotaxis protein"/>
    <property type="match status" value="1"/>
</dbReference>
<evidence type="ECO:0000256" key="1">
    <source>
        <dbReference type="ARBA" id="ARBA00023224"/>
    </source>
</evidence>
<accession>A0A918Q5K5</accession>
<comment type="similarity">
    <text evidence="2">Belongs to the methyl-accepting chemotaxis (MCP) protein family.</text>
</comment>
<dbReference type="EMBL" id="BMZB01000002">
    <property type="protein sequence ID" value="GGZ32781.1"/>
    <property type="molecule type" value="Genomic_DNA"/>
</dbReference>
<dbReference type="AlphaFoldDB" id="A0A918Q5K5"/>
<feature type="transmembrane region" description="Helical" evidence="4">
    <location>
        <begin position="187"/>
        <end position="209"/>
    </location>
</feature>
<evidence type="ECO:0000256" key="3">
    <source>
        <dbReference type="PROSITE-ProRule" id="PRU00284"/>
    </source>
</evidence>
<reference evidence="7" key="2">
    <citation type="submission" date="2020-09" db="EMBL/GenBank/DDBJ databases">
        <authorList>
            <person name="Sun Q."/>
            <person name="Kim S."/>
        </authorList>
    </citation>
    <scope>NUCLEOTIDE SEQUENCE</scope>
    <source>
        <strain evidence="7">KCTC 32296</strain>
    </source>
</reference>
<dbReference type="PROSITE" id="PS50111">
    <property type="entry name" value="CHEMOTAXIS_TRANSDUC_2"/>
    <property type="match status" value="1"/>
</dbReference>
<dbReference type="CDD" id="cd06225">
    <property type="entry name" value="HAMP"/>
    <property type="match status" value="1"/>
</dbReference>
<dbReference type="Pfam" id="PF00015">
    <property type="entry name" value="MCPsignal"/>
    <property type="match status" value="1"/>
</dbReference>
<reference evidence="7" key="1">
    <citation type="journal article" date="2014" name="Int. J. Syst. Evol. Microbiol.">
        <title>Complete genome sequence of Corynebacterium casei LMG S-19264T (=DSM 44701T), isolated from a smear-ripened cheese.</title>
        <authorList>
            <consortium name="US DOE Joint Genome Institute (JGI-PGF)"/>
            <person name="Walter F."/>
            <person name="Albersmeier A."/>
            <person name="Kalinowski J."/>
            <person name="Ruckert C."/>
        </authorList>
    </citation>
    <scope>NUCLEOTIDE SEQUENCE</scope>
    <source>
        <strain evidence="7">KCTC 32296</strain>
    </source>
</reference>
<keyword evidence="4" id="KW-1133">Transmembrane helix</keyword>
<dbReference type="PROSITE" id="PS50885">
    <property type="entry name" value="HAMP"/>
    <property type="match status" value="1"/>
</dbReference>
<dbReference type="SMART" id="SM00283">
    <property type="entry name" value="MA"/>
    <property type="match status" value="1"/>
</dbReference>
<comment type="caution">
    <text evidence="7">The sequence shown here is derived from an EMBL/GenBank/DDBJ whole genome shotgun (WGS) entry which is preliminary data.</text>
</comment>
<dbReference type="GO" id="GO:0006935">
    <property type="term" value="P:chemotaxis"/>
    <property type="evidence" value="ECO:0007669"/>
    <property type="project" value="InterPro"/>
</dbReference>
<proteinExistence type="inferred from homology"/>
<dbReference type="SMART" id="SM00304">
    <property type="entry name" value="HAMP"/>
    <property type="match status" value="1"/>
</dbReference>
<evidence type="ECO:0000256" key="4">
    <source>
        <dbReference type="SAM" id="Phobius"/>
    </source>
</evidence>
<sequence length="561" mass="58673">MRFKDLNISLKIISVLALLTLTTMGALGYFAVTFRSVNSTYSDLTTADYPALVALSRVSQRNAFIAQNLYKLSLLQCPSEACKAPEEAVRTSVVESEQLIDKATKALPEHGDTLKELGIARSEVARGAESSLAFLTSGNVSSGLAELAKLEASQLKFRQIIRPLLDKVEANANETTLAVTAKANQTLTWGLTLVGLIVLGVVGLALWMARSMIARPIMDVVSHMDRMSKGELNDTIADDGRKDEIGQMNKALTLFQTGLRETETLRFQAAKQKEQIERERRAGMLELADSFEQSVGGIVALVASAATEMQAAATQLTSTAQETSAQSIAVSAAAEEAGTNVTSVASAAEQLGASVSEIGRQVDTSAVSSANAVREADAAVKIVSDLKDVATSIGGVVDIIAGLAGQTNLLALNATIESARAGEAGRGFAVVASEVKALAGQTAKATDEISAKIAQIQDATGNAASVIQSITGTIQNLNTTNAAIASAVEQQSGATHEIIQAVNQASLGTQEVTINISGVAQAAEQTGEAASQVLSASSELSLQAERLRHEMDRFLANVRAA</sequence>